<dbReference type="Proteomes" id="UP000219452">
    <property type="component" value="Unassembled WGS sequence"/>
</dbReference>
<evidence type="ECO:0000313" key="2">
    <source>
        <dbReference type="Proteomes" id="UP000219452"/>
    </source>
</evidence>
<proteinExistence type="predicted"/>
<keyword evidence="2" id="KW-1185">Reference proteome</keyword>
<dbReference type="OrthoDB" id="963185at2"/>
<protein>
    <submittedName>
        <fullName evidence="1">Uncharacterized protein</fullName>
    </submittedName>
</protein>
<organism evidence="1 2">
    <name type="scientific">Spirosoma fluviale</name>
    <dbReference type="NCBI Taxonomy" id="1597977"/>
    <lineage>
        <taxon>Bacteria</taxon>
        <taxon>Pseudomonadati</taxon>
        <taxon>Bacteroidota</taxon>
        <taxon>Cytophagia</taxon>
        <taxon>Cytophagales</taxon>
        <taxon>Cytophagaceae</taxon>
        <taxon>Spirosoma</taxon>
    </lineage>
</organism>
<dbReference type="RefSeq" id="WP_097129990.1">
    <property type="nucleotide sequence ID" value="NZ_OCNH01000005.1"/>
</dbReference>
<sequence length="89" mass="10288">MGAIIKLTTKNVIALWFGEDTPIRQYKIRMNPKVWAMCERVSQDFKAPSGRLRQSDYRKSDKVAFATLVLEALEQQGDDVEKDMFDLAY</sequence>
<evidence type="ECO:0000313" key="1">
    <source>
        <dbReference type="EMBL" id="SOD96478.1"/>
    </source>
</evidence>
<gene>
    <name evidence="1" type="ORF">SAMN06269250_5329</name>
</gene>
<reference evidence="2" key="1">
    <citation type="submission" date="2017-09" db="EMBL/GenBank/DDBJ databases">
        <authorList>
            <person name="Varghese N."/>
            <person name="Submissions S."/>
        </authorList>
    </citation>
    <scope>NUCLEOTIDE SEQUENCE [LARGE SCALE GENOMIC DNA]</scope>
    <source>
        <strain evidence="2">DSM 29961</strain>
    </source>
</reference>
<name>A0A286GLT4_9BACT</name>
<accession>A0A286GLT4</accession>
<dbReference type="EMBL" id="OCNH01000005">
    <property type="protein sequence ID" value="SOD96478.1"/>
    <property type="molecule type" value="Genomic_DNA"/>
</dbReference>
<dbReference type="AlphaFoldDB" id="A0A286GLT4"/>